<comment type="caution">
    <text evidence="4">The sequence shown here is derived from an EMBL/GenBank/DDBJ whole genome shotgun (WGS) entry which is preliminary data.</text>
</comment>
<dbReference type="Pfam" id="PF01476">
    <property type="entry name" value="LysM"/>
    <property type="match status" value="1"/>
</dbReference>
<dbReference type="Gene3D" id="1.10.530.10">
    <property type="match status" value="1"/>
</dbReference>
<dbReference type="Pfam" id="PF01464">
    <property type="entry name" value="SLT"/>
    <property type="match status" value="1"/>
</dbReference>
<evidence type="ECO:0000256" key="2">
    <source>
        <dbReference type="SAM" id="SignalP"/>
    </source>
</evidence>
<dbReference type="SUPFAM" id="SSF54106">
    <property type="entry name" value="LysM domain"/>
    <property type="match status" value="1"/>
</dbReference>
<evidence type="ECO:0000313" key="4">
    <source>
        <dbReference type="EMBL" id="MDP9823532.1"/>
    </source>
</evidence>
<dbReference type="InterPro" id="IPR018392">
    <property type="entry name" value="LysM"/>
</dbReference>
<evidence type="ECO:0000256" key="1">
    <source>
        <dbReference type="SAM" id="MobiDB-lite"/>
    </source>
</evidence>
<dbReference type="CDD" id="cd00254">
    <property type="entry name" value="LT-like"/>
    <property type="match status" value="1"/>
</dbReference>
<keyword evidence="5" id="KW-1185">Reference proteome</keyword>
<dbReference type="SUPFAM" id="SSF53955">
    <property type="entry name" value="Lysozyme-like"/>
    <property type="match status" value="1"/>
</dbReference>
<dbReference type="Proteomes" id="UP001240447">
    <property type="component" value="Unassembled WGS sequence"/>
</dbReference>
<accession>A0ABT9NTB3</accession>
<feature type="domain" description="LysM" evidence="3">
    <location>
        <begin position="52"/>
        <end position="96"/>
    </location>
</feature>
<dbReference type="SMART" id="SM00257">
    <property type="entry name" value="LysM"/>
    <property type="match status" value="1"/>
</dbReference>
<dbReference type="PROSITE" id="PS51782">
    <property type="entry name" value="LYSM"/>
    <property type="match status" value="1"/>
</dbReference>
<dbReference type="InterPro" id="IPR036779">
    <property type="entry name" value="LysM_dom_sf"/>
</dbReference>
<dbReference type="EMBL" id="JAUSQM010000001">
    <property type="protein sequence ID" value="MDP9823532.1"/>
    <property type="molecule type" value="Genomic_DNA"/>
</dbReference>
<organism evidence="4 5">
    <name type="scientific">Nocardioides massiliensis</name>
    <dbReference type="NCBI Taxonomy" id="1325935"/>
    <lineage>
        <taxon>Bacteria</taxon>
        <taxon>Bacillati</taxon>
        <taxon>Actinomycetota</taxon>
        <taxon>Actinomycetes</taxon>
        <taxon>Propionibacteriales</taxon>
        <taxon>Nocardioidaceae</taxon>
        <taxon>Nocardioides</taxon>
    </lineage>
</organism>
<protein>
    <submittedName>
        <fullName evidence="4">Murein DD-endopeptidase MepM/ murein hydrolase activator NlpD</fullName>
    </submittedName>
</protein>
<feature type="region of interest" description="Disordered" evidence="1">
    <location>
        <begin position="103"/>
        <end position="143"/>
    </location>
</feature>
<gene>
    <name evidence="4" type="ORF">J2S59_003341</name>
</gene>
<feature type="chain" id="PRO_5045211950" evidence="2">
    <location>
        <begin position="41"/>
        <end position="270"/>
    </location>
</feature>
<proteinExistence type="predicted"/>
<dbReference type="Gene3D" id="3.10.350.10">
    <property type="entry name" value="LysM domain"/>
    <property type="match status" value="1"/>
</dbReference>
<evidence type="ECO:0000259" key="3">
    <source>
        <dbReference type="PROSITE" id="PS51782"/>
    </source>
</evidence>
<dbReference type="InterPro" id="IPR008258">
    <property type="entry name" value="Transglycosylase_SLT_dom_1"/>
</dbReference>
<dbReference type="PANTHER" id="PTHR37423">
    <property type="entry name" value="SOLUBLE LYTIC MUREIN TRANSGLYCOSYLASE-RELATED"/>
    <property type="match status" value="1"/>
</dbReference>
<reference evidence="4 5" key="1">
    <citation type="submission" date="2023-07" db="EMBL/GenBank/DDBJ databases">
        <title>Sequencing the genomes of 1000 actinobacteria strains.</title>
        <authorList>
            <person name="Klenk H.-P."/>
        </authorList>
    </citation>
    <scope>NUCLEOTIDE SEQUENCE [LARGE SCALE GENOMIC DNA]</scope>
    <source>
        <strain evidence="4 5">GD13</strain>
    </source>
</reference>
<dbReference type="GO" id="GO:0016787">
    <property type="term" value="F:hydrolase activity"/>
    <property type="evidence" value="ECO:0007669"/>
    <property type="project" value="UniProtKB-KW"/>
</dbReference>
<dbReference type="InterPro" id="IPR023346">
    <property type="entry name" value="Lysozyme-like_dom_sf"/>
</dbReference>
<name>A0ABT9NTB3_9ACTN</name>
<keyword evidence="4" id="KW-0378">Hydrolase</keyword>
<dbReference type="CDD" id="cd00118">
    <property type="entry name" value="LysM"/>
    <property type="match status" value="1"/>
</dbReference>
<dbReference type="RefSeq" id="WP_181642629.1">
    <property type="nucleotide sequence ID" value="NZ_CCXJ01000778.2"/>
</dbReference>
<feature type="signal peptide" evidence="2">
    <location>
        <begin position="1"/>
        <end position="40"/>
    </location>
</feature>
<keyword evidence="2" id="KW-0732">Signal</keyword>
<evidence type="ECO:0000313" key="5">
    <source>
        <dbReference type="Proteomes" id="UP001240447"/>
    </source>
</evidence>
<dbReference type="PANTHER" id="PTHR37423:SF2">
    <property type="entry name" value="MEMBRANE-BOUND LYTIC MUREIN TRANSGLYCOSYLASE C"/>
    <property type="match status" value="1"/>
</dbReference>
<sequence length="270" mass="29187">MISLGNPSTTVPRRWRRGRGLLTSTLALAAGLSLAGLAMAPPAAADSDREHVDYTVKPGDTATGIATRLHAWTAELISVNDLGPSATLRVGETITVPVVLSALDPGEVPGRPETAGDEAEPRRAAPQKPAVRTPPRHSRDDVRRTIERTARSWGVDPALALALSWQESGWQQHVVSSADAIGAMQVLPGTAEWMSPRAGRTLDPRDLQDNVTAGVALLDLLTSLEPERRALAAYYQGLAGLREHGPYDDTRSYVRNVMALKERFDRKIDR</sequence>